<evidence type="ECO:0000313" key="2">
    <source>
        <dbReference type="EMBL" id="MXN43659.1"/>
    </source>
</evidence>
<feature type="domain" description="TNase-like" evidence="1">
    <location>
        <begin position="32"/>
        <end position="151"/>
    </location>
</feature>
<sequence length="188" mass="20474">MGLSRRARDLGVAVAILALTALVVARVSGESGETITGTARAADGDTLTLDGHRIRLVGMDTPEMMQICKRDGEDWRCGVAARSRLAEFLRAGAVTCRTQGTDKYNRWLARCETTDGDLGARMVREGLAVAYGGYEGEEQFAKAERKGLWGTEFDMPQQWRRMNGRPQEEAHQAEPGILGGVLATFGLN</sequence>
<dbReference type="OrthoDB" id="9805504at2"/>
<dbReference type="Pfam" id="PF00565">
    <property type="entry name" value="SNase"/>
    <property type="match status" value="1"/>
</dbReference>
<name>A0A6N8S3J5_9HYPH</name>
<keyword evidence="3" id="KW-1185">Reference proteome</keyword>
<dbReference type="EMBL" id="WUMK01000001">
    <property type="protein sequence ID" value="MXN43659.1"/>
    <property type="molecule type" value="Genomic_DNA"/>
</dbReference>
<dbReference type="PANTHER" id="PTHR12302">
    <property type="entry name" value="EBNA2 BINDING PROTEIN P100"/>
    <property type="match status" value="1"/>
</dbReference>
<dbReference type="PROSITE" id="PS50830">
    <property type="entry name" value="TNASE_3"/>
    <property type="match status" value="1"/>
</dbReference>
<accession>A0A6N8S3J5</accession>
<proteinExistence type="predicted"/>
<evidence type="ECO:0000259" key="1">
    <source>
        <dbReference type="PROSITE" id="PS50830"/>
    </source>
</evidence>
<reference evidence="2 3" key="1">
    <citation type="submission" date="2019-12" db="EMBL/GenBank/DDBJ databases">
        <title>Shinella kummerowiae sp. nov., a symbiotic bacterium isolated from root nodules of the herbal legume Kummerowia stipulacea.</title>
        <authorList>
            <person name="Gao J."/>
        </authorList>
    </citation>
    <scope>NUCLEOTIDE SEQUENCE [LARGE SCALE GENOMIC DNA]</scope>
    <source>
        <strain evidence="2 3">CCBAU 25048</strain>
    </source>
</reference>
<dbReference type="RefSeq" id="WP_160856673.1">
    <property type="nucleotide sequence ID" value="NZ_WUMK01000001.1"/>
</dbReference>
<evidence type="ECO:0000313" key="3">
    <source>
        <dbReference type="Proteomes" id="UP000435802"/>
    </source>
</evidence>
<dbReference type="InterPro" id="IPR016071">
    <property type="entry name" value="Staphylococal_nuclease_OB-fold"/>
</dbReference>
<comment type="caution">
    <text evidence="2">The sequence shown here is derived from an EMBL/GenBank/DDBJ whole genome shotgun (WGS) entry which is preliminary data.</text>
</comment>
<dbReference type="SMART" id="SM00318">
    <property type="entry name" value="SNc"/>
    <property type="match status" value="1"/>
</dbReference>
<dbReference type="AlphaFoldDB" id="A0A6N8S3J5"/>
<dbReference type="Gene3D" id="2.40.50.90">
    <property type="match status" value="1"/>
</dbReference>
<protein>
    <submittedName>
        <fullName evidence="2">Thermonuclease family protein</fullName>
    </submittedName>
</protein>
<dbReference type="Proteomes" id="UP000435802">
    <property type="component" value="Unassembled WGS sequence"/>
</dbReference>
<dbReference type="SUPFAM" id="SSF50199">
    <property type="entry name" value="Staphylococcal nuclease"/>
    <property type="match status" value="1"/>
</dbReference>
<dbReference type="PANTHER" id="PTHR12302:SF26">
    <property type="entry name" value="BLR1266 PROTEIN"/>
    <property type="match status" value="1"/>
</dbReference>
<organism evidence="2 3">
    <name type="scientific">Shinella kummerowiae</name>
    <dbReference type="NCBI Taxonomy" id="417745"/>
    <lineage>
        <taxon>Bacteria</taxon>
        <taxon>Pseudomonadati</taxon>
        <taxon>Pseudomonadota</taxon>
        <taxon>Alphaproteobacteria</taxon>
        <taxon>Hyphomicrobiales</taxon>
        <taxon>Rhizobiaceae</taxon>
        <taxon>Shinella</taxon>
    </lineage>
</organism>
<gene>
    <name evidence="2" type="ORF">GR138_00560</name>
</gene>
<dbReference type="InterPro" id="IPR035437">
    <property type="entry name" value="SNase_OB-fold_sf"/>
</dbReference>